<evidence type="ECO:0000313" key="5">
    <source>
        <dbReference type="Proteomes" id="UP001082703"/>
    </source>
</evidence>
<dbReference type="Gene3D" id="1.50.10.10">
    <property type="match status" value="1"/>
</dbReference>
<accession>A0ABT4BQX1</accession>
<name>A0ABT4BQX1_9FIRM</name>
<feature type="domain" description="AIR9-like A9" evidence="3">
    <location>
        <begin position="454"/>
        <end position="539"/>
    </location>
</feature>
<dbReference type="SUPFAM" id="SSF48208">
    <property type="entry name" value="Six-hairpin glycosidases"/>
    <property type="match status" value="1"/>
</dbReference>
<feature type="coiled-coil region" evidence="1">
    <location>
        <begin position="1292"/>
        <end position="1329"/>
    </location>
</feature>
<dbReference type="Gene3D" id="2.60.40.2700">
    <property type="match status" value="1"/>
</dbReference>
<comment type="caution">
    <text evidence="4">The sequence shown here is derived from an EMBL/GenBank/DDBJ whole genome shotgun (WGS) entry which is preliminary data.</text>
</comment>
<keyword evidence="2" id="KW-0732">Signal</keyword>
<keyword evidence="1" id="KW-0175">Coiled coil</keyword>
<dbReference type="InterPro" id="IPR056284">
    <property type="entry name" value="AIR9-like_A9"/>
</dbReference>
<dbReference type="Pfam" id="PF23197">
    <property type="entry name" value="IG_AIR9"/>
    <property type="match status" value="1"/>
</dbReference>
<dbReference type="Gene3D" id="2.60.40.2340">
    <property type="match status" value="1"/>
</dbReference>
<keyword evidence="5" id="KW-1185">Reference proteome</keyword>
<dbReference type="CDD" id="cd04081">
    <property type="entry name" value="CBM35_galactosidase-like"/>
    <property type="match status" value="1"/>
</dbReference>
<gene>
    <name evidence="4" type="ORF">OUY18_03290</name>
</gene>
<dbReference type="Proteomes" id="UP001082703">
    <property type="component" value="Unassembled WGS sequence"/>
</dbReference>
<proteinExistence type="predicted"/>
<sequence>MRKKAGFKLAQKMMAVTLAACCMISTGNLSALAARSRSSPSKTFGDELDKNVVEDTLETRYGKQVDSVEAETGQVFGGARIASDEDSTAWSGGGKVGNVGKEGGVELTVSVDNAKKYRVEVHYMTAVNRDLVVTVNDGKPVKLEGLNSGSYNVPSEVSFEAELKSGDNTLSIGNPDAAAPDVDCVNVYEEGEAQHDYLFEGNMVQNPGFEQGTDAWRFYQGGSASNNNHTGRHAYYLNDGDAIVMQEVPVPFTGYYEIATWVSTGGPGGTFGYTRKGSSEKQEISLPANSNYTRYKFDAFLNKGDVVRTYVKGGNGWVNGDDFSVTYNTSKFQNLLVNGKFQYHYSWICTNADIANGKATLTDSSSSVEQKVFIPMTGPYYAEVILSGAQDSVVSFGGQTKTVDTNAETTIRLEADDLTAGDETSLKVEGKALVKQAIVKFDLSKISNTPPSAEKVTVKGEPVVGKTVTADYQFTDPDEGQSEGTSLYRWLIADKADGPYAPIKGQTEKVLTIAPDMKDRFLKFEVTPVDQYEGKGQPVLSEPFGPVDLNLVSDADFEQDGKGWSGMGISHDNVYKGLVCAKVGKSGEMTQTITVPQTGCYDLNAFVWDKDGTKGDGVFGLREVTGKVIKEGSIPAPTSDYEQQKIEKVPLEKGQKAVLYFKASSDADIYVDDMSLIFNRNAEIPVYNNIIDFALENQFADTVINREEKNVKVTFAYGVDVSNVKVTRMELSEGAAANVQVGQRLNLTKPAAIMVKDSTGASHAWTVTVEIKSKRGTLTSSNQDLQDSFNWAANKVDQFVMTGKQGYINKDENRPTGTGTDKYIPSYWAGYYDRTAFYGRDFVHQATGGQIVGLYNENYSMFHTFAKNATEARKWFTPWAFNFNGTPHTIDYRDDTNFVREVPAQFELVQKAYEQYLWSGDERYINDPDMFNFYTKVMTDFITLHDTNHNGVAEGTGGGIFQGACSYNERGGEPMIEAGDSIGSQYQATLAYAGILEARGDKTGAASWYQKAADLKKYFNETWSVYDNDPNGLYARGLDKDNTKKYTGFGGENSWFMPMKLITEPGERNDKYIDYVLENLGDGIDSVSTAPHNIEAYTYIPDMLFPYNRANDAWKWMKYITGMKDKPHERASQGTNGDYPEISFTFISHVVEGMMGVSPDAKNGFVSSIPRLPDEVKDAAIKYLQIGDYEISLAHDGNRRSTLSNDSAKDMVWEARFYGSHPYVQVNGKPVAAQTKLLNGKTISYVTLPVKAGQKVVAEATDTLNPIDKTKLQNAIRAAKDVDKANYTAASVQTMEAALSEAEAILENADATEQQVEDAAEKLNKAVSQLVPVEAHHGHKTTPTPAPTPVNTGNEVKVDANKKSATVITVPDAAPVSSNGTTTVTTTVDSGMNTGSVNTINIVLPNTEIKTAVKTENVVMQVRLPAAIAENSDSSQKIIINAAADVLQTAAQSGKKVSIHVMNADTGKVSYTCTIDGSTLNKAAIAQDVNIAMSVKDLASDFNINKAAQGKSGFVLSFSHSGSLPGPTTFTIPAGNYPAGTSLYLYYYNKLGLLEPVNQTCTVDTNGDVAVTISHCSQYVLLNQKTANTLTLDTVNPYTFGVGDQYIFLVKSTSKTVPTATMADHSIASVKYLKKAANGYLFQITGLKDGATSVCVTQDGKIGAFQINVKAATIKCDTTDTFRVKSGKSYVFKFTVQNGAKKTPMFFVGNSGAFRTEILKKNGNDYYFKITATGKPGSGTGVYSQLPGQAAVRQCVVNVD</sequence>
<evidence type="ECO:0000256" key="1">
    <source>
        <dbReference type="SAM" id="Coils"/>
    </source>
</evidence>
<reference evidence="4 5" key="1">
    <citation type="submission" date="2022-11" db="EMBL/GenBank/DDBJ databases">
        <authorList>
            <person name="Caiyu Z."/>
        </authorList>
    </citation>
    <scope>NUCLEOTIDE SEQUENCE [LARGE SCALE GENOMIC DNA]</scope>
    <source>
        <strain evidence="4 5">YR-4</strain>
    </source>
</reference>
<dbReference type="Gene3D" id="2.60.120.260">
    <property type="entry name" value="Galactose-binding domain-like"/>
    <property type="match status" value="3"/>
</dbReference>
<evidence type="ECO:0000259" key="3">
    <source>
        <dbReference type="Pfam" id="PF23197"/>
    </source>
</evidence>
<dbReference type="Gene3D" id="1.20.1270.90">
    <property type="entry name" value="AF1782-like"/>
    <property type="match status" value="1"/>
</dbReference>
<feature type="signal peptide" evidence="2">
    <location>
        <begin position="1"/>
        <end position="33"/>
    </location>
</feature>
<organism evidence="4 5">
    <name type="scientific">Caproiciproducens galactitolivorans</name>
    <dbReference type="NCBI Taxonomy" id="642589"/>
    <lineage>
        <taxon>Bacteria</taxon>
        <taxon>Bacillati</taxon>
        <taxon>Bacillota</taxon>
        <taxon>Clostridia</taxon>
        <taxon>Eubacteriales</taxon>
        <taxon>Acutalibacteraceae</taxon>
        <taxon>Caproiciproducens</taxon>
    </lineage>
</organism>
<dbReference type="InterPro" id="IPR012341">
    <property type="entry name" value="6hp_glycosidase-like_sf"/>
</dbReference>
<feature type="chain" id="PRO_5046940667" description="AIR9-like A9 domain-containing protein" evidence="2">
    <location>
        <begin position="34"/>
        <end position="1760"/>
    </location>
</feature>
<dbReference type="RefSeq" id="WP_268057287.1">
    <property type="nucleotide sequence ID" value="NZ_JAPOHA010000003.1"/>
</dbReference>
<dbReference type="InterPro" id="IPR008979">
    <property type="entry name" value="Galactose-bd-like_sf"/>
</dbReference>
<dbReference type="InterPro" id="IPR008928">
    <property type="entry name" value="6-hairpin_glycosidase_sf"/>
</dbReference>
<dbReference type="Pfam" id="PF07554">
    <property type="entry name" value="FIVAR"/>
    <property type="match status" value="1"/>
</dbReference>
<dbReference type="EMBL" id="JAPOHA010000003">
    <property type="protein sequence ID" value="MCY1713281.1"/>
    <property type="molecule type" value="Genomic_DNA"/>
</dbReference>
<evidence type="ECO:0000256" key="2">
    <source>
        <dbReference type="SAM" id="SignalP"/>
    </source>
</evidence>
<dbReference type="SUPFAM" id="SSF49785">
    <property type="entry name" value="Galactose-binding domain-like"/>
    <property type="match status" value="1"/>
</dbReference>
<protein>
    <recommendedName>
        <fullName evidence="3">AIR9-like A9 domain-containing protein</fullName>
    </recommendedName>
</protein>
<evidence type="ECO:0000313" key="4">
    <source>
        <dbReference type="EMBL" id="MCY1713281.1"/>
    </source>
</evidence>